<keyword evidence="2" id="KW-1185">Reference proteome</keyword>
<evidence type="ECO:0000313" key="1">
    <source>
        <dbReference type="EMBL" id="KAJ3535408.1"/>
    </source>
</evidence>
<reference evidence="1" key="1">
    <citation type="submission" date="2022-08" db="EMBL/GenBank/DDBJ databases">
        <title>Genome Sequence of Fusarium decemcellulare.</title>
        <authorList>
            <person name="Buettner E."/>
        </authorList>
    </citation>
    <scope>NUCLEOTIDE SEQUENCE</scope>
    <source>
        <strain evidence="1">Babe19</strain>
    </source>
</reference>
<dbReference type="Proteomes" id="UP001148629">
    <property type="component" value="Unassembled WGS sequence"/>
</dbReference>
<sequence>MSHFVSKKVAIVGSGCSGLAALWALKETNHDVYLFEADGRLGGHSNTVRWEAGQSSTEVDTGFIVLNTATYPNFIKFLNILRVPTVPTDMALGVSRDHGQFEWGGKSLTSLFCQTSNMFSLRMWRMLFDIVRFNQFALDVLMTPDDGSTIDPDETIGEYLDHHGYSHAFRDGYLIPITAAVWSTSPGKCITEFPVLTLIRFLWNHHNLSTITSRPEWLTLKEKSKSYIDAVMADFPSGHVFLDCPVKRVENDTNDDLVLYLENGQTETFDHVILATHGDQALSILGPSATEEERSILGCFKTSHNEVVLHSDLTHMPRRREAWCSWNYMTLSPHSDAYTDTVSLTYYMNTLQHISSEKFGHILATLNPLHQPDPALTQGRYLYSHPLYTSDAIQAQKRLGTIQNKRGISYAGAWTNYGFHEDGFSSGLKAARDHLGARLPFDFVDSTFSRGKRPTLGLVDYAVRFVITLVQMFVVRSVEVLAGFIVAKPAIASQWTRILGIMTPTQHSGLVLAAIAAFYSLAGKRRDLLCNAAFLGYLNRSIVTSYVQAATYYVSCSFLLFSIAFVFYISHSSRYRPEPTWQGPGQPYLIPCRTTHRRFFPTKHSFAYSYLVVGVPIGYKDGSNKMIEIDEGQSSLSTGNIHLWKFLSQSWYRILASDHFEKSHAEFGLRAKLDGFLESEGADPAAYPHAYLITAPRFMGYNFNPVSLWYLYSEDKTLSAMVLEVNNTYDERRSYLVIRESTDEKCPREPEKPSRIRGSPVKDFYVSPFNSREGTYSVLASDPLGTDMCGFRDLDVTITLNSPEGRPKLVARLFSGGQAIDPTTLGPLSRVGFLSRYFWIGFATLPRIVKEATFLLSCRKLGMVEKPDPLFRTLGRHATAIEETLEACFRNYLRFLVGQSDKALLVRYFASRRLSATESLSTSSCGRDLKHTEILEIWVLTPAFYSRFIEYTDSLEAITAELGKDGTIWVNRPELLSDIFVRTNVTRQSLSFLDLIFAKSVGHLRKSAPIAVVDSVPANSPNMEANFAKKDDQVSSMDAYMILHRGGQLKWRYYWANAVQLVVGSRFPVGLAILNAVAFLVRIGIAWECASCLTQIMTRT</sequence>
<name>A0ACC1SAE8_9HYPO</name>
<proteinExistence type="predicted"/>
<organism evidence="1 2">
    <name type="scientific">Fusarium decemcellulare</name>
    <dbReference type="NCBI Taxonomy" id="57161"/>
    <lineage>
        <taxon>Eukaryota</taxon>
        <taxon>Fungi</taxon>
        <taxon>Dikarya</taxon>
        <taxon>Ascomycota</taxon>
        <taxon>Pezizomycotina</taxon>
        <taxon>Sordariomycetes</taxon>
        <taxon>Hypocreomycetidae</taxon>
        <taxon>Hypocreales</taxon>
        <taxon>Nectriaceae</taxon>
        <taxon>Fusarium</taxon>
        <taxon>Fusarium decemcellulare species complex</taxon>
    </lineage>
</organism>
<dbReference type="EMBL" id="JANRMS010000713">
    <property type="protein sequence ID" value="KAJ3535408.1"/>
    <property type="molecule type" value="Genomic_DNA"/>
</dbReference>
<comment type="caution">
    <text evidence="1">The sequence shown here is derived from an EMBL/GenBank/DDBJ whole genome shotgun (WGS) entry which is preliminary data.</text>
</comment>
<evidence type="ECO:0000313" key="2">
    <source>
        <dbReference type="Proteomes" id="UP001148629"/>
    </source>
</evidence>
<accession>A0ACC1SAE8</accession>
<protein>
    <submittedName>
        <fullName evidence="1">Uncharacterized protein</fullName>
    </submittedName>
</protein>
<gene>
    <name evidence="1" type="ORF">NM208_g7145</name>
</gene>